<organism evidence="2 3">
    <name type="scientific">Moheibacter stercoris</name>
    <dbReference type="NCBI Taxonomy" id="1628251"/>
    <lineage>
        <taxon>Bacteria</taxon>
        <taxon>Pseudomonadati</taxon>
        <taxon>Bacteroidota</taxon>
        <taxon>Flavobacteriia</taxon>
        <taxon>Flavobacteriales</taxon>
        <taxon>Weeksellaceae</taxon>
        <taxon>Moheibacter</taxon>
    </lineage>
</organism>
<feature type="transmembrane region" description="Helical" evidence="1">
    <location>
        <begin position="72"/>
        <end position="94"/>
    </location>
</feature>
<dbReference type="Proteomes" id="UP001549146">
    <property type="component" value="Unassembled WGS sequence"/>
</dbReference>
<evidence type="ECO:0000313" key="2">
    <source>
        <dbReference type="EMBL" id="MET3733083.1"/>
    </source>
</evidence>
<evidence type="ECO:0000256" key="1">
    <source>
        <dbReference type="SAM" id="Phobius"/>
    </source>
</evidence>
<feature type="transmembrane region" description="Helical" evidence="1">
    <location>
        <begin position="12"/>
        <end position="33"/>
    </location>
</feature>
<comment type="caution">
    <text evidence="2">The sequence shown here is derived from an EMBL/GenBank/DDBJ whole genome shotgun (WGS) entry which is preliminary data.</text>
</comment>
<dbReference type="RefSeq" id="WP_354510904.1">
    <property type="nucleotide sequence ID" value="NZ_JBEPMO010000030.1"/>
</dbReference>
<reference evidence="2 3" key="1">
    <citation type="submission" date="2024-06" db="EMBL/GenBank/DDBJ databases">
        <title>Genomic Encyclopedia of Type Strains, Phase IV (KMG-IV): sequencing the most valuable type-strain genomes for metagenomic binning, comparative biology and taxonomic classification.</title>
        <authorList>
            <person name="Goeker M."/>
        </authorList>
    </citation>
    <scope>NUCLEOTIDE SEQUENCE [LARGE SCALE GENOMIC DNA]</scope>
    <source>
        <strain evidence="2 3">DSM 29388</strain>
    </source>
</reference>
<sequence length="101" mass="11229">MIKQTSKPSRKRYFGMLGLGAALLSLPFLAMQFTKEVNWSAFDFLLMGILLFALISGIEWTLRNLNSTSKRLVVVGLILLSFLLIWAELAVGIFHSPIAGN</sequence>
<gene>
    <name evidence="2" type="ORF">ABID46_002676</name>
</gene>
<keyword evidence="3" id="KW-1185">Reference proteome</keyword>
<keyword evidence="1" id="KW-0472">Membrane</keyword>
<accession>A0ABV2LZY7</accession>
<keyword evidence="1" id="KW-0812">Transmembrane</keyword>
<feature type="transmembrane region" description="Helical" evidence="1">
    <location>
        <begin position="39"/>
        <end position="60"/>
    </location>
</feature>
<proteinExistence type="predicted"/>
<dbReference type="EMBL" id="JBEPMO010000030">
    <property type="protein sequence ID" value="MET3733083.1"/>
    <property type="molecule type" value="Genomic_DNA"/>
</dbReference>
<name>A0ABV2LZY7_9FLAO</name>
<evidence type="ECO:0000313" key="3">
    <source>
        <dbReference type="Proteomes" id="UP001549146"/>
    </source>
</evidence>
<protein>
    <submittedName>
        <fullName evidence="2">Uncharacterized protein</fullName>
    </submittedName>
</protein>
<keyword evidence="1" id="KW-1133">Transmembrane helix</keyword>